<keyword evidence="2" id="KW-1185">Reference proteome</keyword>
<name>A0ABP9QAC0_9RHOO</name>
<evidence type="ECO:0000313" key="1">
    <source>
        <dbReference type="EMBL" id="GAA5159317.1"/>
    </source>
</evidence>
<sequence length="190" mass="21486">MTSSPPADYRGTRAHRPDLDWSQIKESVLMLELMAGLVRAAMRDSENSVTELATSFSAIADHTFALSEVIEKLPDTPEVSEHKATLGGSMSEMRNMLNRAIVAFQFYDRLVQRLSHVVDGQADFAEIVGDPRKLYNPEAWLSLHERIRKSFSMQEEHTLLEAVLKGVAVEQAISDYLKLLHEQNNEIELF</sequence>
<protein>
    <submittedName>
        <fullName evidence="1">Uncharacterized protein</fullName>
    </submittedName>
</protein>
<comment type="caution">
    <text evidence="1">The sequence shown here is derived from an EMBL/GenBank/DDBJ whole genome shotgun (WGS) entry which is preliminary data.</text>
</comment>
<dbReference type="Proteomes" id="UP001500547">
    <property type="component" value="Unassembled WGS sequence"/>
</dbReference>
<proteinExistence type="predicted"/>
<dbReference type="RefSeq" id="WP_345531285.1">
    <property type="nucleotide sequence ID" value="NZ_BAABLD010000002.1"/>
</dbReference>
<reference evidence="2" key="1">
    <citation type="journal article" date="2019" name="Int. J. Syst. Evol. Microbiol.">
        <title>The Global Catalogue of Microorganisms (GCM) 10K type strain sequencing project: providing services to taxonomists for standard genome sequencing and annotation.</title>
        <authorList>
            <consortium name="The Broad Institute Genomics Platform"/>
            <consortium name="The Broad Institute Genome Sequencing Center for Infectious Disease"/>
            <person name="Wu L."/>
            <person name="Ma J."/>
        </authorList>
    </citation>
    <scope>NUCLEOTIDE SEQUENCE [LARGE SCALE GENOMIC DNA]</scope>
    <source>
        <strain evidence="2">JCM 18715</strain>
    </source>
</reference>
<accession>A0ABP9QAC0</accession>
<organism evidence="1 2">
    <name type="scientific">Viridibacterium curvum</name>
    <dbReference type="NCBI Taxonomy" id="1101404"/>
    <lineage>
        <taxon>Bacteria</taxon>
        <taxon>Pseudomonadati</taxon>
        <taxon>Pseudomonadota</taxon>
        <taxon>Betaproteobacteria</taxon>
        <taxon>Rhodocyclales</taxon>
        <taxon>Rhodocyclaceae</taxon>
        <taxon>Viridibacterium</taxon>
    </lineage>
</organism>
<evidence type="ECO:0000313" key="2">
    <source>
        <dbReference type="Proteomes" id="UP001500547"/>
    </source>
</evidence>
<dbReference type="EMBL" id="BAABLD010000002">
    <property type="protein sequence ID" value="GAA5159317.1"/>
    <property type="molecule type" value="Genomic_DNA"/>
</dbReference>
<gene>
    <name evidence="1" type="ORF">GCM10025770_05360</name>
</gene>